<keyword evidence="4" id="KW-0805">Transcription regulation</keyword>
<dbReference type="SMART" id="SM00317">
    <property type="entry name" value="SET"/>
    <property type="match status" value="1"/>
</dbReference>
<dbReference type="Pfam" id="PF00856">
    <property type="entry name" value="SET"/>
    <property type="match status" value="1"/>
</dbReference>
<gene>
    <name evidence="9" type="ORF">HYDPIDRAFT_132965</name>
</gene>
<evidence type="ECO:0000259" key="7">
    <source>
        <dbReference type="PROSITE" id="PS50280"/>
    </source>
</evidence>
<evidence type="ECO:0000256" key="4">
    <source>
        <dbReference type="ARBA" id="ARBA00023015"/>
    </source>
</evidence>
<dbReference type="Proteomes" id="UP000053820">
    <property type="component" value="Unassembled WGS sequence"/>
</dbReference>
<dbReference type="GO" id="GO:0005634">
    <property type="term" value="C:nucleus"/>
    <property type="evidence" value="ECO:0007669"/>
    <property type="project" value="TreeGrafter"/>
</dbReference>
<dbReference type="InterPro" id="IPR045318">
    <property type="entry name" value="EZH1/2-like"/>
</dbReference>
<dbReference type="GO" id="GO:0046976">
    <property type="term" value="F:histone H3K27 methyltransferase activity"/>
    <property type="evidence" value="ECO:0007669"/>
    <property type="project" value="TreeGrafter"/>
</dbReference>
<accession>A0A0C9WFK8</accession>
<dbReference type="Gene3D" id="2.170.270.10">
    <property type="entry name" value="SET domain"/>
    <property type="match status" value="1"/>
</dbReference>
<dbReference type="AlphaFoldDB" id="A0A0C9WFK8"/>
<dbReference type="HOGENOM" id="CLU_029951_0_0_1"/>
<dbReference type="OrthoDB" id="6141102at2759"/>
<dbReference type="PROSITE" id="PS50280">
    <property type="entry name" value="SET"/>
    <property type="match status" value="1"/>
</dbReference>
<evidence type="ECO:0000256" key="5">
    <source>
        <dbReference type="ARBA" id="ARBA00023163"/>
    </source>
</evidence>
<dbReference type="GO" id="GO:0032259">
    <property type="term" value="P:methylation"/>
    <property type="evidence" value="ECO:0007669"/>
    <property type="project" value="UniProtKB-KW"/>
</dbReference>
<name>A0A0C9WFK8_9AGAM</name>
<evidence type="ECO:0008006" key="11">
    <source>
        <dbReference type="Google" id="ProtNLM"/>
    </source>
</evidence>
<dbReference type="EMBL" id="KN839847">
    <property type="protein sequence ID" value="KIJ64267.1"/>
    <property type="molecule type" value="Genomic_DNA"/>
</dbReference>
<feature type="domain" description="SET" evidence="7">
    <location>
        <begin position="552"/>
        <end position="674"/>
    </location>
</feature>
<dbReference type="InterPro" id="IPR026489">
    <property type="entry name" value="CXC_dom"/>
</dbReference>
<feature type="region of interest" description="Disordered" evidence="6">
    <location>
        <begin position="1"/>
        <end position="34"/>
    </location>
</feature>
<dbReference type="InterPro" id="IPR001214">
    <property type="entry name" value="SET_dom"/>
</dbReference>
<keyword evidence="1" id="KW-0489">Methyltransferase</keyword>
<sequence length="691" mass="77595">MQPFAFIDRTEPVSPGSKTPTPGRDLGHRENRSSSELRALGSSVYKEVWEEFYTWEPGYCSHILGTLDGNPLAPAKDAAVKMAKDMMAGLLEDTHQGNKMDQPENDWETAYLTRYRSIDGKGFTTTVEVTMPFITIDVVLPPHPAYESCPPISKSMRLDETREHTANYLPYGDDETFPFEEYLAKFPSLEWANDFDPDLEMIQLETVRRLHVIQEITLPDVDRMRIFKSLRFSHNTGLLWERSQRDFLHWPGAFQVKPEDDLPTSHAAHTDDLRGRLLSTLRTFCPTLNCLSPICETHGQLNSNTYLPSRRPQITGQSMLLSEGEPCGPECFRLVQDFDQFVETLPPSPSDSSNVSSLDTLETILSLAPDLYPCQLAVLCFRSCQETFVQRLHLWPDHSILPLADRESSFDPSTDADTERDMGELGKDSALLKTIQQRKKNKKMKTKLEFVDEPSHLSCEQIPPCAHSGACTSSQCQCWLKKQHCTPACRCGVSCTRQWPSCSCVSGRCEAETCSCVQGGRECIPGICLRCDAGGHTGRPCRNTKVQRQASKPLEIRPGTYGLGAFALESLNMGDFVGTYTGHIMSLDSANLTIDITNHNSLNYLFEVTPDKDNIQLPVFDAACVGNATRFLNHGKAGKDNVEARTLLVNGEHQIGFFTKRKVKARDELFLDYGQNYWKEQGGHYSESESE</sequence>
<keyword evidence="3" id="KW-0949">S-adenosyl-L-methionine</keyword>
<evidence type="ECO:0000313" key="9">
    <source>
        <dbReference type="EMBL" id="KIJ64267.1"/>
    </source>
</evidence>
<evidence type="ECO:0000313" key="10">
    <source>
        <dbReference type="Proteomes" id="UP000053820"/>
    </source>
</evidence>
<evidence type="ECO:0000259" key="8">
    <source>
        <dbReference type="PROSITE" id="PS51633"/>
    </source>
</evidence>
<dbReference type="GO" id="GO:0031507">
    <property type="term" value="P:heterochromatin formation"/>
    <property type="evidence" value="ECO:0007669"/>
    <property type="project" value="TreeGrafter"/>
</dbReference>
<reference evidence="9 10" key="1">
    <citation type="submission" date="2014-04" db="EMBL/GenBank/DDBJ databases">
        <title>Evolutionary Origins and Diversification of the Mycorrhizal Mutualists.</title>
        <authorList>
            <consortium name="DOE Joint Genome Institute"/>
            <consortium name="Mycorrhizal Genomics Consortium"/>
            <person name="Kohler A."/>
            <person name="Kuo A."/>
            <person name="Nagy L.G."/>
            <person name="Floudas D."/>
            <person name="Copeland A."/>
            <person name="Barry K.W."/>
            <person name="Cichocki N."/>
            <person name="Veneault-Fourrey C."/>
            <person name="LaButti K."/>
            <person name="Lindquist E.A."/>
            <person name="Lipzen A."/>
            <person name="Lundell T."/>
            <person name="Morin E."/>
            <person name="Murat C."/>
            <person name="Riley R."/>
            <person name="Ohm R."/>
            <person name="Sun H."/>
            <person name="Tunlid A."/>
            <person name="Henrissat B."/>
            <person name="Grigoriev I.V."/>
            <person name="Hibbett D.S."/>
            <person name="Martin F."/>
        </authorList>
    </citation>
    <scope>NUCLEOTIDE SEQUENCE [LARGE SCALE GENOMIC DNA]</scope>
    <source>
        <strain evidence="9 10">MD-312</strain>
    </source>
</reference>
<evidence type="ECO:0000256" key="6">
    <source>
        <dbReference type="SAM" id="MobiDB-lite"/>
    </source>
</evidence>
<dbReference type="InterPro" id="IPR046341">
    <property type="entry name" value="SET_dom_sf"/>
</dbReference>
<dbReference type="GO" id="GO:0003682">
    <property type="term" value="F:chromatin binding"/>
    <property type="evidence" value="ECO:0007669"/>
    <property type="project" value="TreeGrafter"/>
</dbReference>
<evidence type="ECO:0000256" key="1">
    <source>
        <dbReference type="ARBA" id="ARBA00022603"/>
    </source>
</evidence>
<keyword evidence="2" id="KW-0808">Transferase</keyword>
<keyword evidence="5" id="KW-0804">Transcription</keyword>
<feature type="compositionally biased region" description="Basic and acidic residues" evidence="6">
    <location>
        <begin position="25"/>
        <end position="34"/>
    </location>
</feature>
<dbReference type="PROSITE" id="PS51633">
    <property type="entry name" value="CXC"/>
    <property type="match status" value="1"/>
</dbReference>
<dbReference type="PANTHER" id="PTHR45747:SF4">
    <property type="entry name" value="HISTONE-LYSINE N-METHYLTRANSFERASE E(Z)"/>
    <property type="match status" value="1"/>
</dbReference>
<dbReference type="PANTHER" id="PTHR45747">
    <property type="entry name" value="HISTONE-LYSINE N-METHYLTRANSFERASE E(Z)"/>
    <property type="match status" value="1"/>
</dbReference>
<keyword evidence="10" id="KW-1185">Reference proteome</keyword>
<organism evidence="9 10">
    <name type="scientific">Hydnomerulius pinastri MD-312</name>
    <dbReference type="NCBI Taxonomy" id="994086"/>
    <lineage>
        <taxon>Eukaryota</taxon>
        <taxon>Fungi</taxon>
        <taxon>Dikarya</taxon>
        <taxon>Basidiomycota</taxon>
        <taxon>Agaricomycotina</taxon>
        <taxon>Agaricomycetes</taxon>
        <taxon>Agaricomycetidae</taxon>
        <taxon>Boletales</taxon>
        <taxon>Boletales incertae sedis</taxon>
        <taxon>Leucogyrophana</taxon>
    </lineage>
</organism>
<dbReference type="SUPFAM" id="SSF82199">
    <property type="entry name" value="SET domain"/>
    <property type="match status" value="1"/>
</dbReference>
<feature type="domain" description="CXC" evidence="8">
    <location>
        <begin position="441"/>
        <end position="548"/>
    </location>
</feature>
<evidence type="ECO:0000256" key="3">
    <source>
        <dbReference type="ARBA" id="ARBA00022691"/>
    </source>
</evidence>
<proteinExistence type="predicted"/>
<evidence type="ECO:0000256" key="2">
    <source>
        <dbReference type="ARBA" id="ARBA00022679"/>
    </source>
</evidence>
<protein>
    <recommendedName>
        <fullName evidence="11">SET domain-containing protein</fullName>
    </recommendedName>
</protein>